<organism evidence="2 3">
    <name type="scientific">Caenorhabditis bovis</name>
    <dbReference type="NCBI Taxonomy" id="2654633"/>
    <lineage>
        <taxon>Eukaryota</taxon>
        <taxon>Metazoa</taxon>
        <taxon>Ecdysozoa</taxon>
        <taxon>Nematoda</taxon>
        <taxon>Chromadorea</taxon>
        <taxon>Rhabditida</taxon>
        <taxon>Rhabditina</taxon>
        <taxon>Rhabditomorpha</taxon>
        <taxon>Rhabditoidea</taxon>
        <taxon>Rhabditidae</taxon>
        <taxon>Peloderinae</taxon>
        <taxon>Caenorhabditis</taxon>
    </lineage>
</organism>
<dbReference type="EMBL" id="CADEPM010000003">
    <property type="protein sequence ID" value="CAB3402316.1"/>
    <property type="molecule type" value="Genomic_DNA"/>
</dbReference>
<feature type="compositionally biased region" description="Basic and acidic residues" evidence="1">
    <location>
        <begin position="80"/>
        <end position="93"/>
    </location>
</feature>
<sequence>MIKTEIGEEAKPPELSPNRSDLFKIKTEKGTYYVRKAAAVGNNPPSPESRSLLLVKNGVVNTAERKRRLSEMDETSPPKIKPEASSEKNEKKPSGGFVANIMRTEPLDISSLLTSSPNSTTTEPSRRSLRPLKKTGFGSGDEDWGVESPVSPKPPCNCEKYLPELIETMKTISNRIGNITNVMCKLTGKETGFFDKPSDEINFDTISFDFLKNKPSPVKEEPKVKYVIKPEELKLKFMQKTEESSSTKAVPKPEEPKVKVTVKQEDSKKETLTKQELPKVTLAELLNNIESAGTPRFIGDSEKADSSSKELLSKRDFFQKIEELNPKEYELVNVFCRMILLSKHVEVKAEDYPPMPERVRIAALNELVRRGLLAKVNHPKTKQIAFIKINNMPLEQLEIQLLKYRVKAINFLRVFDCTLATNQPRFT</sequence>
<comment type="caution">
    <text evidence="2">The sequence shown here is derived from an EMBL/GenBank/DDBJ whole genome shotgun (WGS) entry which is preliminary data.</text>
</comment>
<feature type="region of interest" description="Disordered" evidence="1">
    <location>
        <begin position="239"/>
        <end position="271"/>
    </location>
</feature>
<name>A0A8S1EJT7_9PELO</name>
<evidence type="ECO:0000313" key="3">
    <source>
        <dbReference type="Proteomes" id="UP000494206"/>
    </source>
</evidence>
<evidence type="ECO:0000256" key="1">
    <source>
        <dbReference type="SAM" id="MobiDB-lite"/>
    </source>
</evidence>
<feature type="compositionally biased region" description="Low complexity" evidence="1">
    <location>
        <begin position="110"/>
        <end position="123"/>
    </location>
</feature>
<accession>A0A8S1EJT7</accession>
<gene>
    <name evidence="2" type="ORF">CBOVIS_LOCUS4947</name>
</gene>
<evidence type="ECO:0000313" key="2">
    <source>
        <dbReference type="EMBL" id="CAB3402316.1"/>
    </source>
</evidence>
<reference evidence="2 3" key="1">
    <citation type="submission" date="2020-04" db="EMBL/GenBank/DDBJ databases">
        <authorList>
            <person name="Laetsch R D."/>
            <person name="Stevens L."/>
            <person name="Kumar S."/>
            <person name="Blaxter L. M."/>
        </authorList>
    </citation>
    <scope>NUCLEOTIDE SEQUENCE [LARGE SCALE GENOMIC DNA]</scope>
</reference>
<feature type="compositionally biased region" description="Basic and acidic residues" evidence="1">
    <location>
        <begin position="1"/>
        <end position="12"/>
    </location>
</feature>
<keyword evidence="3" id="KW-1185">Reference proteome</keyword>
<feature type="region of interest" description="Disordered" evidence="1">
    <location>
        <begin position="1"/>
        <end position="21"/>
    </location>
</feature>
<dbReference type="AlphaFoldDB" id="A0A8S1EJT7"/>
<feature type="region of interest" description="Disordered" evidence="1">
    <location>
        <begin position="108"/>
        <end position="151"/>
    </location>
</feature>
<feature type="region of interest" description="Disordered" evidence="1">
    <location>
        <begin position="63"/>
        <end position="96"/>
    </location>
</feature>
<proteinExistence type="predicted"/>
<dbReference type="Proteomes" id="UP000494206">
    <property type="component" value="Unassembled WGS sequence"/>
</dbReference>
<protein>
    <submittedName>
        <fullName evidence="2">Uncharacterized protein</fullName>
    </submittedName>
</protein>